<accession>A0ABR3Z0K7</accession>
<evidence type="ECO:0000259" key="1">
    <source>
        <dbReference type="Pfam" id="PF13391"/>
    </source>
</evidence>
<evidence type="ECO:0000313" key="3">
    <source>
        <dbReference type="Proteomes" id="UP001583186"/>
    </source>
</evidence>
<dbReference type="Pfam" id="PF13391">
    <property type="entry name" value="HNH_2"/>
    <property type="match status" value="1"/>
</dbReference>
<protein>
    <recommendedName>
        <fullName evidence="1">HNH nuclease domain-containing protein</fullName>
    </recommendedName>
</protein>
<keyword evidence="3" id="KW-1185">Reference proteome</keyword>
<sequence>MTTIHQLSQLTLDFVNDPSTGPEDRTLLQRALLARPAFQPVTDALPADEAIRRLDLARRIELQHQATIPNATPPPCLNAFQLAVLCIIPMAALEETAARVTRGNLALEEYFSSVETFVRIFLLTSHPDAPPVNLGHGQCRNRDGNRCIFLGTADPDACHVFPFAATSSNARAIRLRRLWNIVHAVIGDRAIVVSSGRPGGRDKAWNMLCLNPQLHRWWGQARFGLKCLGVQPDAAGTAIVSIQFVWMAKQTGAADAWSQELRIDAGDGDAWVAQQRSRPPYGTPGDGHDNEHDRYNHNGIVAAVHAQIGRPLRSGSMAFVVLPSLSDALDMKAVLDVQWACISLASMSGAAGSDDFLDADEFDDTCRWSVLTRDAQRE</sequence>
<feature type="domain" description="HNH nuclease" evidence="1">
    <location>
        <begin position="147"/>
        <end position="225"/>
    </location>
</feature>
<organism evidence="2 3">
    <name type="scientific">Sporothrix stenoceras</name>
    <dbReference type="NCBI Taxonomy" id="5173"/>
    <lineage>
        <taxon>Eukaryota</taxon>
        <taxon>Fungi</taxon>
        <taxon>Dikarya</taxon>
        <taxon>Ascomycota</taxon>
        <taxon>Pezizomycotina</taxon>
        <taxon>Sordariomycetes</taxon>
        <taxon>Sordariomycetidae</taxon>
        <taxon>Ophiostomatales</taxon>
        <taxon>Ophiostomataceae</taxon>
        <taxon>Sporothrix</taxon>
    </lineage>
</organism>
<evidence type="ECO:0000313" key="2">
    <source>
        <dbReference type="EMBL" id="KAL1893727.1"/>
    </source>
</evidence>
<proteinExistence type="predicted"/>
<comment type="caution">
    <text evidence="2">The sequence shown here is derived from an EMBL/GenBank/DDBJ whole genome shotgun (WGS) entry which is preliminary data.</text>
</comment>
<name>A0ABR3Z0K7_9PEZI</name>
<dbReference type="Proteomes" id="UP001583186">
    <property type="component" value="Unassembled WGS sequence"/>
</dbReference>
<dbReference type="InterPro" id="IPR003615">
    <property type="entry name" value="HNH_nuc"/>
</dbReference>
<reference evidence="2 3" key="1">
    <citation type="journal article" date="2024" name="IMA Fungus">
        <title>IMA Genome - F19 : A genome assembly and annotation guide to empower mycologists, including annotated draft genome sequences of Ceratocystis pirilliformis, Diaporthe australafricana, Fusarium ophioides, Paecilomyces lecythidis, and Sporothrix stenoceras.</title>
        <authorList>
            <person name="Aylward J."/>
            <person name="Wilson A.M."/>
            <person name="Visagie C.M."/>
            <person name="Spraker J."/>
            <person name="Barnes I."/>
            <person name="Buitendag C."/>
            <person name="Ceriani C."/>
            <person name="Del Mar Angel L."/>
            <person name="du Plessis D."/>
            <person name="Fuchs T."/>
            <person name="Gasser K."/>
            <person name="Kramer D."/>
            <person name="Li W."/>
            <person name="Munsamy K."/>
            <person name="Piso A."/>
            <person name="Price J.L."/>
            <person name="Sonnekus B."/>
            <person name="Thomas C."/>
            <person name="van der Nest A."/>
            <person name="van Dijk A."/>
            <person name="van Heerden A."/>
            <person name="van Vuuren N."/>
            <person name="Yilmaz N."/>
            <person name="Duong T.A."/>
            <person name="van der Merwe N.A."/>
            <person name="Wingfield M.J."/>
            <person name="Wingfield B.D."/>
        </authorList>
    </citation>
    <scope>NUCLEOTIDE SEQUENCE [LARGE SCALE GENOMIC DNA]</scope>
    <source>
        <strain evidence="2 3">CMW 5346</strain>
    </source>
</reference>
<dbReference type="EMBL" id="JAWCUI010000036">
    <property type="protein sequence ID" value="KAL1893727.1"/>
    <property type="molecule type" value="Genomic_DNA"/>
</dbReference>
<gene>
    <name evidence="2" type="ORF">Sste5346_006228</name>
</gene>